<dbReference type="GO" id="GO:0005634">
    <property type="term" value="C:nucleus"/>
    <property type="evidence" value="ECO:0007669"/>
    <property type="project" value="TreeGrafter"/>
</dbReference>
<name>A0A565BFB4_9BRAS</name>
<evidence type="ECO:0000256" key="1">
    <source>
        <dbReference type="ARBA" id="ARBA00023015"/>
    </source>
</evidence>
<accession>A0A565BFB4</accession>
<evidence type="ECO:0000313" key="5">
    <source>
        <dbReference type="Proteomes" id="UP000489600"/>
    </source>
</evidence>
<dbReference type="AlphaFoldDB" id="A0A565BFB4"/>
<dbReference type="Proteomes" id="UP000489600">
    <property type="component" value="Unassembled WGS sequence"/>
</dbReference>
<keyword evidence="3" id="KW-0539">Nucleus</keyword>
<dbReference type="PANTHER" id="PTHR46391:SF13">
    <property type="entry name" value="ACTIVATOR OF SPOMIN LUC3"/>
    <property type="match status" value="1"/>
</dbReference>
<keyword evidence="1" id="KW-0805">Transcription regulation</keyword>
<dbReference type="OrthoDB" id="552661at2759"/>
<dbReference type="InterPro" id="IPR052483">
    <property type="entry name" value="bZIP_transcription_regulators"/>
</dbReference>
<comment type="caution">
    <text evidence="4">The sequence shown here is derived from an EMBL/GenBank/DDBJ whole genome shotgun (WGS) entry which is preliminary data.</text>
</comment>
<evidence type="ECO:0008006" key="6">
    <source>
        <dbReference type="Google" id="ProtNLM"/>
    </source>
</evidence>
<protein>
    <recommendedName>
        <fullName evidence="6">BZIP domain-containing protein</fullName>
    </recommendedName>
</protein>
<dbReference type="GO" id="GO:0045893">
    <property type="term" value="P:positive regulation of DNA-templated transcription"/>
    <property type="evidence" value="ECO:0007669"/>
    <property type="project" value="TreeGrafter"/>
</dbReference>
<dbReference type="EMBL" id="CABITT030000004">
    <property type="protein sequence ID" value="VVB00055.1"/>
    <property type="molecule type" value="Genomic_DNA"/>
</dbReference>
<evidence type="ECO:0000256" key="3">
    <source>
        <dbReference type="ARBA" id="ARBA00023242"/>
    </source>
</evidence>
<evidence type="ECO:0000313" key="4">
    <source>
        <dbReference type="EMBL" id="VVB00055.1"/>
    </source>
</evidence>
<evidence type="ECO:0000256" key="2">
    <source>
        <dbReference type="ARBA" id="ARBA00023163"/>
    </source>
</evidence>
<organism evidence="4 5">
    <name type="scientific">Arabis nemorensis</name>
    <dbReference type="NCBI Taxonomy" id="586526"/>
    <lineage>
        <taxon>Eukaryota</taxon>
        <taxon>Viridiplantae</taxon>
        <taxon>Streptophyta</taxon>
        <taxon>Embryophyta</taxon>
        <taxon>Tracheophyta</taxon>
        <taxon>Spermatophyta</taxon>
        <taxon>Magnoliopsida</taxon>
        <taxon>eudicotyledons</taxon>
        <taxon>Gunneridae</taxon>
        <taxon>Pentapetalae</taxon>
        <taxon>rosids</taxon>
        <taxon>malvids</taxon>
        <taxon>Brassicales</taxon>
        <taxon>Brassicaceae</taxon>
        <taxon>Arabideae</taxon>
        <taxon>Arabis</taxon>
    </lineage>
</organism>
<sequence length="149" mass="17440">MPNSSLLVPTSSFQVSNGRNQNEEKKVGYFDFEVDPGFTVRLRQDTDLAMDPKKLKRSRWKKRQYIEYLEKKTKELEMEVSVRRARLEMLNEMTECLTIEHRELEELAFATNQRCISAQAENEALIVKLREAGDEIGLFDLDTLMHLLL</sequence>
<keyword evidence="5" id="KW-1185">Reference proteome</keyword>
<keyword evidence="2" id="KW-0804">Transcription</keyword>
<dbReference type="PANTHER" id="PTHR46391">
    <property type="entry name" value="BASIC LEUCINE ZIPPER 34"/>
    <property type="match status" value="1"/>
</dbReference>
<gene>
    <name evidence="4" type="ORF">ANE_LOCUS10499</name>
</gene>
<reference evidence="4" key="1">
    <citation type="submission" date="2019-07" db="EMBL/GenBank/DDBJ databases">
        <authorList>
            <person name="Dittberner H."/>
        </authorList>
    </citation>
    <scope>NUCLEOTIDE SEQUENCE [LARGE SCALE GENOMIC DNA]</scope>
</reference>
<dbReference type="GO" id="GO:0003677">
    <property type="term" value="F:DNA binding"/>
    <property type="evidence" value="ECO:0007669"/>
    <property type="project" value="TreeGrafter"/>
</dbReference>
<proteinExistence type="predicted"/>